<dbReference type="SUPFAM" id="SSF53649">
    <property type="entry name" value="Alkaline phosphatase-like"/>
    <property type="match status" value="1"/>
</dbReference>
<evidence type="ECO:0000256" key="10">
    <source>
        <dbReference type="ARBA" id="ARBA00023180"/>
    </source>
</evidence>
<evidence type="ECO:0000256" key="7">
    <source>
        <dbReference type="ARBA" id="ARBA00022824"/>
    </source>
</evidence>
<evidence type="ECO:0000256" key="9">
    <source>
        <dbReference type="ARBA" id="ARBA00023136"/>
    </source>
</evidence>
<feature type="transmembrane region" description="Helical" evidence="12">
    <location>
        <begin position="718"/>
        <end position="736"/>
    </location>
</feature>
<feature type="domain" description="GPI ethanolamine phosphate transferase 2 C-terminal" evidence="13">
    <location>
        <begin position="972"/>
        <end position="1114"/>
    </location>
</feature>
<comment type="pathway">
    <text evidence="2">Glycolipid biosynthesis; glycosylphosphatidylinositol-anchor biosynthesis.</text>
</comment>
<keyword evidence="8 12" id="KW-1133">Transmembrane helix</keyword>
<dbReference type="Gene3D" id="3.40.720.10">
    <property type="entry name" value="Alkaline Phosphatase, subunit A"/>
    <property type="match status" value="1"/>
</dbReference>
<dbReference type="EMBL" id="PUHQ01000023">
    <property type="protein sequence ID" value="KAG0662967.1"/>
    <property type="molecule type" value="Genomic_DNA"/>
</dbReference>
<dbReference type="GO" id="GO:0006506">
    <property type="term" value="P:GPI anchor biosynthetic process"/>
    <property type="evidence" value="ECO:0007669"/>
    <property type="project" value="UniProtKB-KW"/>
</dbReference>
<feature type="transmembrane region" description="Helical" evidence="12">
    <location>
        <begin position="756"/>
        <end position="776"/>
    </location>
</feature>
<evidence type="ECO:0000256" key="5">
    <source>
        <dbReference type="ARBA" id="ARBA00022679"/>
    </source>
</evidence>
<feature type="transmembrane region" description="Helical" evidence="12">
    <location>
        <begin position="879"/>
        <end position="903"/>
    </location>
</feature>
<dbReference type="InterPro" id="IPR017850">
    <property type="entry name" value="Alkaline_phosphatase_core_sf"/>
</dbReference>
<evidence type="ECO:0000256" key="1">
    <source>
        <dbReference type="ARBA" id="ARBA00004477"/>
    </source>
</evidence>
<feature type="transmembrane region" description="Helical" evidence="12">
    <location>
        <begin position="660"/>
        <end position="677"/>
    </location>
</feature>
<accession>A0A9P6W5A9</accession>
<keyword evidence="4" id="KW-0337">GPI-anchor biosynthesis</keyword>
<feature type="transmembrane region" description="Helical" evidence="12">
    <location>
        <begin position="565"/>
        <end position="585"/>
    </location>
</feature>
<evidence type="ECO:0000256" key="8">
    <source>
        <dbReference type="ARBA" id="ARBA00022989"/>
    </source>
</evidence>
<feature type="transmembrane region" description="Helical" evidence="12">
    <location>
        <begin position="597"/>
        <end position="621"/>
    </location>
</feature>
<dbReference type="Pfam" id="PF19316">
    <property type="entry name" value="PIGO_PIGG"/>
    <property type="match status" value="1"/>
</dbReference>
<comment type="subcellular location">
    <subcellularLocation>
        <location evidence="1">Endoplasmic reticulum membrane</location>
        <topology evidence="1">Multi-pass membrane protein</topology>
    </subcellularLocation>
</comment>
<keyword evidence="10" id="KW-0325">Glycoprotein</keyword>
<protein>
    <submittedName>
        <fullName evidence="14">Mannose-ethanolamine phosphotransferase gpi13</fullName>
    </submittedName>
</protein>
<evidence type="ECO:0000256" key="12">
    <source>
        <dbReference type="SAM" id="Phobius"/>
    </source>
</evidence>
<dbReference type="AlphaFoldDB" id="A0A9P6W5A9"/>
<feature type="transmembrane region" description="Helical" evidence="12">
    <location>
        <begin position="627"/>
        <end position="648"/>
    </location>
</feature>
<comment type="caution">
    <text evidence="14">The sequence shown here is derived from an EMBL/GenBank/DDBJ whole genome shotgun (WGS) entry which is preliminary data.</text>
</comment>
<dbReference type="InterPro" id="IPR039524">
    <property type="entry name" value="PIGO/GPI13"/>
</dbReference>
<name>A0A9P6W5A9_RHOMI</name>
<evidence type="ECO:0000256" key="2">
    <source>
        <dbReference type="ARBA" id="ARBA00004687"/>
    </source>
</evidence>
<organism evidence="14 15">
    <name type="scientific">Rhodotorula mucilaginosa</name>
    <name type="common">Yeast</name>
    <name type="synonym">Rhodotorula rubra</name>
    <dbReference type="NCBI Taxonomy" id="5537"/>
    <lineage>
        <taxon>Eukaryota</taxon>
        <taxon>Fungi</taxon>
        <taxon>Dikarya</taxon>
        <taxon>Basidiomycota</taxon>
        <taxon>Pucciniomycotina</taxon>
        <taxon>Microbotryomycetes</taxon>
        <taxon>Sporidiobolales</taxon>
        <taxon>Sporidiobolaceae</taxon>
        <taxon>Rhodotorula</taxon>
    </lineage>
</organism>
<feature type="compositionally biased region" description="Basic and acidic residues" evidence="11">
    <location>
        <begin position="16"/>
        <end position="25"/>
    </location>
</feature>
<gene>
    <name evidence="14" type="primary">GPI13</name>
    <name evidence="14" type="ORF">C6P46_003055</name>
</gene>
<evidence type="ECO:0000313" key="15">
    <source>
        <dbReference type="Proteomes" id="UP000777482"/>
    </source>
</evidence>
<keyword evidence="15" id="KW-1185">Reference proteome</keyword>
<dbReference type="InterPro" id="IPR037675">
    <property type="entry name" value="PIG-O_N"/>
</dbReference>
<evidence type="ECO:0000256" key="11">
    <source>
        <dbReference type="SAM" id="MobiDB-lite"/>
    </source>
</evidence>
<keyword evidence="9 12" id="KW-0472">Membrane</keyword>
<evidence type="ECO:0000256" key="3">
    <source>
        <dbReference type="ARBA" id="ARBA00008695"/>
    </source>
</evidence>
<feature type="transmembrane region" description="Helical" evidence="12">
    <location>
        <begin position="1060"/>
        <end position="1081"/>
    </location>
</feature>
<dbReference type="Pfam" id="PF01663">
    <property type="entry name" value="Phosphodiest"/>
    <property type="match status" value="1"/>
</dbReference>
<dbReference type="PANTHER" id="PTHR23071:SF1">
    <property type="entry name" value="GPI ETHANOLAMINE PHOSPHATE TRANSFERASE 3"/>
    <property type="match status" value="1"/>
</dbReference>
<keyword evidence="7" id="KW-0256">Endoplasmic reticulum</keyword>
<feature type="transmembrane region" description="Helical" evidence="12">
    <location>
        <begin position="788"/>
        <end position="811"/>
    </location>
</feature>
<keyword evidence="5" id="KW-0808">Transferase</keyword>
<feature type="transmembrane region" description="Helical" evidence="12">
    <location>
        <begin position="44"/>
        <end position="69"/>
    </location>
</feature>
<dbReference type="CDD" id="cd16023">
    <property type="entry name" value="GPI_EPT_3"/>
    <property type="match status" value="1"/>
</dbReference>
<reference evidence="14 15" key="1">
    <citation type="submission" date="2020-11" db="EMBL/GenBank/DDBJ databases">
        <title>Kefir isolates.</title>
        <authorList>
            <person name="Marcisauskas S."/>
            <person name="Kim Y."/>
            <person name="Blasche S."/>
        </authorList>
    </citation>
    <scope>NUCLEOTIDE SEQUENCE [LARGE SCALE GENOMIC DNA]</scope>
    <source>
        <strain evidence="14 15">KR</strain>
    </source>
</reference>
<evidence type="ECO:0000259" key="13">
    <source>
        <dbReference type="Pfam" id="PF19316"/>
    </source>
</evidence>
<proteinExistence type="inferred from homology"/>
<feature type="region of interest" description="Disordered" evidence="11">
    <location>
        <begin position="1"/>
        <end position="25"/>
    </location>
</feature>
<feature type="transmembrane region" description="Helical" evidence="12">
    <location>
        <begin position="1093"/>
        <end position="1117"/>
    </location>
</feature>
<sequence>MATSAPGNGSSSSKALDSDTDKAHPRKPESVLYRARRWLHVLPFLPVGSTYISALAFLASLHVVGLLLFTRGFLLTRQALPDVNECSPIAPSGNLDPSCSLPPTHEKLIFLVVDALRADFVLPVDTESANSFYSNHITVPAELTRAEPTHSFLAHFIADAPTTTLQRLKGMTTGSLPTFVDAGSNFAGEQADEDNWLWQAKRAGKRIALVGDETWLNVYPRGADGHSVWEEGLVWPYDSFDVEDLDTVDNGVRQHLLELLAPTRQRDWDIVIAHGLGLDHAGHRFGAEHRETTRKLQETNRLLQDVVDRMSDDTLLVVVGDHGMTDRGDHGGDSREEVDAALWIYSKRPVVDHSWFHRSLDSPQHPLATLYAKAQGADDLGDRFELVWPEKGLSKASRSVSQIDLVPTLSLLLGLPIPFGNLGVPIPELFFRTISLPVAPTAVEAGKASGKPKRNFFGLGSSQPEQRDHELLTPIQTLLQATLLASSELSHYFMTYTSRPNGKDLLPSMAELSFVLELAKGAYKGAHAPGHVRGEMEMRALEKFWTFERKAREKARVVWARFDPVLMGAGLAVWLGSLAVAYRLYDAAKQGPRARFLVGHAVEGSLGALFCGGLFATFGPVRGRPSALGTAFVAAIGAEIGVVCTPFLRRDQLRLPRLGSLRALVPVLPLAAHAALFGSNSMTVFEDSAVLYLLATLILCSLVRAFAAPEARLRKRLIAYSLVALVAVRLMAVSTICREEQVPRCRPTFYLSPGSSTSLAVLGLSVAAALLVPTALRSSLAVSKSDEGLAPAFIGIGVRALLLSASTYWAVDLALSAASLSSTGAALANVVKTGVARIVLVGATLGGSLIWHFLPLCIRIQREQVKNAAGQPMRTQIKVIGFANALGSTYLLYFATVFVGVFLVSPPPAQIVLTLHLIVLLCLLEIFDSERDVQHLETALTSTLSLEAFLNDSDERGLPPAPPHTGPTFVQVSTLALLAHLSFFATGHQAVISSIQWSTAFIGFPTVVYPFSPILVLLNSLGSFVLTAAAIPLFVLWNLSPTLRDQGAPMTVGRNLLRAGAAYMAYFAALALASAACAAWLRRHLMVWKVFAPRFMLAGLALLATDLVVVVFAMGWAARGTLGKARSALGTRFAE</sequence>
<evidence type="ECO:0000256" key="6">
    <source>
        <dbReference type="ARBA" id="ARBA00022692"/>
    </source>
</evidence>
<keyword evidence="6 12" id="KW-0812">Transmembrane</keyword>
<dbReference type="OrthoDB" id="272139at2759"/>
<dbReference type="InterPro" id="IPR002591">
    <property type="entry name" value="Phosphodiest/P_Trfase"/>
</dbReference>
<feature type="transmembrane region" description="Helical" evidence="12">
    <location>
        <begin position="689"/>
        <end position="706"/>
    </location>
</feature>
<comment type="similarity">
    <text evidence="3">Belongs to the PIGG/PIGN/PIGO family. PIGO subfamily.</text>
</comment>
<dbReference type="GO" id="GO:0005789">
    <property type="term" value="C:endoplasmic reticulum membrane"/>
    <property type="evidence" value="ECO:0007669"/>
    <property type="project" value="UniProtKB-SubCell"/>
</dbReference>
<dbReference type="InterPro" id="IPR045687">
    <property type="entry name" value="PIGG/GPI7_C"/>
</dbReference>
<feature type="compositionally biased region" description="Polar residues" evidence="11">
    <location>
        <begin position="1"/>
        <end position="15"/>
    </location>
</feature>
<dbReference type="GO" id="GO:0051377">
    <property type="term" value="F:mannose-ethanolamine phosphotransferase activity"/>
    <property type="evidence" value="ECO:0007669"/>
    <property type="project" value="InterPro"/>
</dbReference>
<dbReference type="Proteomes" id="UP000777482">
    <property type="component" value="Unassembled WGS sequence"/>
</dbReference>
<feature type="transmembrane region" description="Helical" evidence="12">
    <location>
        <begin position="838"/>
        <end position="858"/>
    </location>
</feature>
<evidence type="ECO:0000256" key="4">
    <source>
        <dbReference type="ARBA" id="ARBA00022502"/>
    </source>
</evidence>
<dbReference type="PANTHER" id="PTHR23071">
    <property type="entry name" value="PHOSPHATIDYLINOSITOL GLYCAN"/>
    <property type="match status" value="1"/>
</dbReference>
<feature type="transmembrane region" description="Helical" evidence="12">
    <location>
        <begin position="1014"/>
        <end position="1039"/>
    </location>
</feature>
<evidence type="ECO:0000313" key="14">
    <source>
        <dbReference type="EMBL" id="KAG0662967.1"/>
    </source>
</evidence>
<feature type="transmembrane region" description="Helical" evidence="12">
    <location>
        <begin position="909"/>
        <end position="927"/>
    </location>
</feature>